<dbReference type="Pfam" id="PF01230">
    <property type="entry name" value="HIT"/>
    <property type="match status" value="1"/>
</dbReference>
<feature type="active site" description="Tele-AMP-histidine intermediate" evidence="1">
    <location>
        <position position="106"/>
    </location>
</feature>
<protein>
    <recommendedName>
        <fullName evidence="4">HIT domain-containing protein</fullName>
    </recommendedName>
</protein>
<dbReference type="PRINTS" id="PR00332">
    <property type="entry name" value="HISTRIAD"/>
</dbReference>
<dbReference type="PANTHER" id="PTHR46648">
    <property type="entry name" value="HIT FAMILY PROTEIN 1"/>
    <property type="match status" value="1"/>
</dbReference>
<dbReference type="EMBL" id="ACZI02000002">
    <property type="protein sequence ID" value="EFV12567.1"/>
    <property type="molecule type" value="Genomic_DNA"/>
</dbReference>
<dbReference type="GO" id="GO:0003824">
    <property type="term" value="F:catalytic activity"/>
    <property type="evidence" value="ECO:0007669"/>
    <property type="project" value="InterPro"/>
</dbReference>
<dbReference type="GO" id="GO:0009117">
    <property type="term" value="P:nucleotide metabolic process"/>
    <property type="evidence" value="ECO:0007669"/>
    <property type="project" value="TreeGrafter"/>
</dbReference>
<proteinExistence type="predicted"/>
<dbReference type="eggNOG" id="COG0537">
    <property type="taxonomic scope" value="Bacteria"/>
</dbReference>
<dbReference type="PANTHER" id="PTHR46648:SF1">
    <property type="entry name" value="ADENOSINE 5'-MONOPHOSPHORAMIDASE HNT1"/>
    <property type="match status" value="1"/>
</dbReference>
<comment type="caution">
    <text evidence="5">The sequence shown here is derived from an EMBL/GenBank/DDBJ whole genome shotgun (WGS) entry which is preliminary data.</text>
</comment>
<feature type="domain" description="HIT" evidence="4">
    <location>
        <begin position="11"/>
        <end position="119"/>
    </location>
</feature>
<organism evidence="5 6">
    <name type="scientific">Segniliparus rugosus (strain ATCC BAA-974 / DSM 45345 / CCUG 50838 / CIP 108380 / JCM 13579 / CDC 945)</name>
    <dbReference type="NCBI Taxonomy" id="679197"/>
    <lineage>
        <taxon>Bacteria</taxon>
        <taxon>Bacillati</taxon>
        <taxon>Actinomycetota</taxon>
        <taxon>Actinomycetes</taxon>
        <taxon>Mycobacteriales</taxon>
        <taxon>Segniliparaceae</taxon>
        <taxon>Segniliparus</taxon>
    </lineage>
</organism>
<dbReference type="InterPro" id="IPR036265">
    <property type="entry name" value="HIT-like_sf"/>
</dbReference>
<evidence type="ECO:0000313" key="6">
    <source>
        <dbReference type="Proteomes" id="UP000004816"/>
    </source>
</evidence>
<name>E5XSV1_SEGRC</name>
<evidence type="ECO:0000259" key="4">
    <source>
        <dbReference type="PROSITE" id="PS51084"/>
    </source>
</evidence>
<dbReference type="Gene3D" id="3.30.428.10">
    <property type="entry name" value="HIT-like"/>
    <property type="match status" value="1"/>
</dbReference>
<dbReference type="AlphaFoldDB" id="E5XSV1"/>
<feature type="short sequence motif" description="Histidine triad motif" evidence="2 3">
    <location>
        <begin position="104"/>
        <end position="108"/>
    </location>
</feature>
<sequence>MPADTSTENCVFCAIVAGVGPAYRVYEDDDVVAFLDIRPVSRGHTLVIPKPHSPYLEDLDPENGAKIFKVGQRIARAIRRSDLGVAGAHLVVNDGRAAMQTVFHTHLHVIPRRKGDKVSLPFLFGAVWRKLVDPERTAEAIREGLRRLG</sequence>
<evidence type="ECO:0000256" key="3">
    <source>
        <dbReference type="PROSITE-ProRule" id="PRU00464"/>
    </source>
</evidence>
<dbReference type="HOGENOM" id="CLU_056776_3_3_11"/>
<accession>E5XSV1</accession>
<dbReference type="InterPro" id="IPR011146">
    <property type="entry name" value="HIT-like"/>
</dbReference>
<dbReference type="STRING" id="679197.HMPREF9336_02573"/>
<dbReference type="CDD" id="cd01277">
    <property type="entry name" value="HINT_subgroup"/>
    <property type="match status" value="1"/>
</dbReference>
<evidence type="ECO:0000313" key="5">
    <source>
        <dbReference type="EMBL" id="EFV12567.1"/>
    </source>
</evidence>
<dbReference type="PROSITE" id="PS51084">
    <property type="entry name" value="HIT_2"/>
    <property type="match status" value="1"/>
</dbReference>
<dbReference type="OrthoDB" id="9784774at2"/>
<reference evidence="5 6" key="1">
    <citation type="journal article" date="2011" name="Stand. Genomic Sci.">
        <title>High quality draft genome sequence of Segniliparus rugosus CDC 945(T)= (ATCC BAA-974(T)).</title>
        <authorList>
            <person name="Earl A.M."/>
            <person name="Desjardins C.A."/>
            <person name="Fitzgerald M.G."/>
            <person name="Arachchi H.M."/>
            <person name="Zeng Q."/>
            <person name="Mehta T."/>
            <person name="Griggs A."/>
            <person name="Birren B.W."/>
            <person name="Toney N.C."/>
            <person name="Carr J."/>
            <person name="Posey J."/>
            <person name="Butler W.R."/>
        </authorList>
    </citation>
    <scope>NUCLEOTIDE SEQUENCE [LARGE SCALE GENOMIC DNA]</scope>
    <source>
        <strain evidence="6">ATCC BAA-974 / DSM 45345 / CCUG 50838 / CIP 108380 / JCM 13579 / CDC 945</strain>
    </source>
</reference>
<dbReference type="RefSeq" id="WP_007471002.1">
    <property type="nucleotide sequence ID" value="NZ_KI391953.1"/>
</dbReference>
<dbReference type="InterPro" id="IPR001310">
    <property type="entry name" value="Histidine_triad_HIT"/>
</dbReference>
<evidence type="ECO:0000256" key="2">
    <source>
        <dbReference type="PIRSR" id="PIRSR601310-3"/>
    </source>
</evidence>
<dbReference type="Proteomes" id="UP000004816">
    <property type="component" value="Unassembled WGS sequence"/>
</dbReference>
<dbReference type="SUPFAM" id="SSF54197">
    <property type="entry name" value="HIT-like"/>
    <property type="match status" value="1"/>
</dbReference>
<keyword evidence="6" id="KW-1185">Reference proteome</keyword>
<evidence type="ECO:0000256" key="1">
    <source>
        <dbReference type="PIRSR" id="PIRSR601310-1"/>
    </source>
</evidence>
<gene>
    <name evidence="5" type="ORF">HMPREF9336_02573</name>
</gene>
<dbReference type="PROSITE" id="PS00892">
    <property type="entry name" value="HIT_1"/>
    <property type="match status" value="1"/>
</dbReference>
<dbReference type="InterPro" id="IPR039384">
    <property type="entry name" value="HINT"/>
</dbReference>
<dbReference type="InterPro" id="IPR019808">
    <property type="entry name" value="Histidine_triad_CS"/>
</dbReference>